<dbReference type="Ensembl" id="ENSACUT00000007038.1">
    <property type="protein sequence ID" value="ENSACUP00000006576.1"/>
    <property type="gene ID" value="ENSACUG00000004520.1"/>
</dbReference>
<comment type="similarity">
    <text evidence="1">Belongs to the canopy family.</text>
</comment>
<protein>
    <submittedName>
        <fullName evidence="4">Canopy FGF signaling regulator 1</fullName>
    </submittedName>
</protein>
<dbReference type="InterPro" id="IPR021852">
    <property type="entry name" value="DUF3456"/>
</dbReference>
<dbReference type="InterPro" id="IPR042415">
    <property type="entry name" value="CNPY"/>
</dbReference>
<dbReference type="PANTHER" id="PTHR13341:SF4">
    <property type="entry name" value="CANOPY FGF SIGNALING REGULATOR 1"/>
    <property type="match status" value="1"/>
</dbReference>
<evidence type="ECO:0000259" key="3">
    <source>
        <dbReference type="Pfam" id="PF11938"/>
    </source>
</evidence>
<name>A0A663M3Y7_ATHCN</name>
<dbReference type="Proteomes" id="UP000472269">
    <property type="component" value="Unplaced"/>
</dbReference>
<dbReference type="PANTHER" id="PTHR13341">
    <property type="entry name" value="MIR-INTERACTING SAPOSIN-LIKE PROTEIN"/>
    <property type="match status" value="1"/>
</dbReference>
<feature type="domain" description="DUF3456" evidence="3">
    <location>
        <begin position="38"/>
        <end position="82"/>
    </location>
</feature>
<accession>A0A663M3Y7</accession>
<proteinExistence type="inferred from homology"/>
<organism evidence="4 5">
    <name type="scientific">Athene cunicularia</name>
    <name type="common">Burrowing owl</name>
    <name type="synonym">Speotyto cunicularia</name>
    <dbReference type="NCBI Taxonomy" id="194338"/>
    <lineage>
        <taxon>Eukaryota</taxon>
        <taxon>Metazoa</taxon>
        <taxon>Chordata</taxon>
        <taxon>Craniata</taxon>
        <taxon>Vertebrata</taxon>
        <taxon>Euteleostomi</taxon>
        <taxon>Archelosauria</taxon>
        <taxon>Archosauria</taxon>
        <taxon>Dinosauria</taxon>
        <taxon>Saurischia</taxon>
        <taxon>Theropoda</taxon>
        <taxon>Coelurosauria</taxon>
        <taxon>Aves</taxon>
        <taxon>Neognathae</taxon>
        <taxon>Neoaves</taxon>
        <taxon>Telluraves</taxon>
        <taxon>Strigiformes</taxon>
        <taxon>Strigidae</taxon>
        <taxon>Athene</taxon>
    </lineage>
</organism>
<keyword evidence="5" id="KW-1185">Reference proteome</keyword>
<evidence type="ECO:0000256" key="2">
    <source>
        <dbReference type="SAM" id="SignalP"/>
    </source>
</evidence>
<dbReference type="AlphaFoldDB" id="A0A663M3Y7"/>
<keyword evidence="2" id="KW-0732">Signal</keyword>
<feature type="signal peptide" evidence="2">
    <location>
        <begin position="1"/>
        <end position="17"/>
    </location>
</feature>
<dbReference type="Pfam" id="PF11938">
    <property type="entry name" value="DUF3456"/>
    <property type="match status" value="2"/>
</dbReference>
<dbReference type="GO" id="GO:0005783">
    <property type="term" value="C:endoplasmic reticulum"/>
    <property type="evidence" value="ECO:0007669"/>
    <property type="project" value="TreeGrafter"/>
</dbReference>
<feature type="chain" id="PRO_5025570297" evidence="2">
    <location>
        <begin position="18"/>
        <end position="175"/>
    </location>
</feature>
<evidence type="ECO:0000313" key="4">
    <source>
        <dbReference type="Ensembl" id="ENSACUP00000006576.1"/>
    </source>
</evidence>
<sequence length="175" mass="19790">MALVETVLTLLVRWDACVKPCSPLHPYKVLDLRGIAALLYDIKKVNPKRTIDVGSFQVNPDGTQERSKVPSVKSESNVMELLGQKRRWEKFAPRREEKNLLSSLFSSLQWESIVEEYEDEIFSLIAHEADYLADKLCSEKSGTVSDVTCALSTAVWGWVFFSNPAYCFGEEVCCC</sequence>
<reference evidence="4" key="1">
    <citation type="submission" date="2025-08" db="UniProtKB">
        <authorList>
            <consortium name="Ensembl"/>
        </authorList>
    </citation>
    <scope>IDENTIFICATION</scope>
</reference>
<feature type="domain" description="DUF3456" evidence="3">
    <location>
        <begin position="110"/>
        <end position="142"/>
    </location>
</feature>
<evidence type="ECO:0000313" key="5">
    <source>
        <dbReference type="Proteomes" id="UP000472269"/>
    </source>
</evidence>
<reference evidence="4" key="2">
    <citation type="submission" date="2025-09" db="UniProtKB">
        <authorList>
            <consortium name="Ensembl"/>
        </authorList>
    </citation>
    <scope>IDENTIFICATION</scope>
</reference>
<evidence type="ECO:0000256" key="1">
    <source>
        <dbReference type="ARBA" id="ARBA00007285"/>
    </source>
</evidence>